<feature type="compositionally biased region" description="Acidic residues" evidence="1">
    <location>
        <begin position="202"/>
        <end position="217"/>
    </location>
</feature>
<name>A0A914KXW4_MELIC</name>
<reference evidence="3" key="1">
    <citation type="submission" date="2022-11" db="UniProtKB">
        <authorList>
            <consortium name="WormBaseParasite"/>
        </authorList>
    </citation>
    <scope>IDENTIFICATION</scope>
</reference>
<evidence type="ECO:0000313" key="3">
    <source>
        <dbReference type="WBParaSite" id="Minc3s00159g06365"/>
    </source>
</evidence>
<keyword evidence="2" id="KW-1185">Reference proteome</keyword>
<evidence type="ECO:0000256" key="1">
    <source>
        <dbReference type="SAM" id="MobiDB-lite"/>
    </source>
</evidence>
<dbReference type="WBParaSite" id="Minc3s00159g06365">
    <property type="protein sequence ID" value="Minc3s00159g06365"/>
    <property type="gene ID" value="Minc3s00159g06365"/>
</dbReference>
<feature type="compositionally biased region" description="Basic and acidic residues" evidence="1">
    <location>
        <begin position="257"/>
        <end position="278"/>
    </location>
</feature>
<dbReference type="Proteomes" id="UP000887563">
    <property type="component" value="Unplaced"/>
</dbReference>
<protein>
    <submittedName>
        <fullName evidence="3">Uncharacterized protein</fullName>
    </submittedName>
</protein>
<feature type="region of interest" description="Disordered" evidence="1">
    <location>
        <begin position="173"/>
        <end position="327"/>
    </location>
</feature>
<feature type="compositionally biased region" description="Basic and acidic residues" evidence="1">
    <location>
        <begin position="286"/>
        <end position="327"/>
    </location>
</feature>
<evidence type="ECO:0000313" key="2">
    <source>
        <dbReference type="Proteomes" id="UP000887563"/>
    </source>
</evidence>
<sequence>MQDMALVMIGGCVICGNSSNQTITIKFIQLHPKGPIGDVCPEKNENISTFELNLSEHNGFIVGGILSERLCPSRKSLNEEIEIAPLAYKHKFKIEIEHSCEGGKAKHVINFARELDLKDFKDHVFEMQGLSINLTGNSTEETYDWEETWYDNLIPKKVAELKTTTELVPTIETINKTTKTSNTPKEKKTGHPTQPKIPDWSDFVELDGEQPGEEEKENDQNKKDEIKQGDEKVLEGIYLEETTHSVDEGKEEEESKSDEATSKPEKVSTKIEEINEVKENEEEKEEVNGKMEEKEERKKVIKEEEVMEENESKNEKQNMSKDEFTNS</sequence>
<proteinExistence type="predicted"/>
<organism evidence="2 3">
    <name type="scientific">Meloidogyne incognita</name>
    <name type="common">Southern root-knot nematode worm</name>
    <name type="synonym">Oxyuris incognita</name>
    <dbReference type="NCBI Taxonomy" id="6306"/>
    <lineage>
        <taxon>Eukaryota</taxon>
        <taxon>Metazoa</taxon>
        <taxon>Ecdysozoa</taxon>
        <taxon>Nematoda</taxon>
        <taxon>Chromadorea</taxon>
        <taxon>Rhabditida</taxon>
        <taxon>Tylenchina</taxon>
        <taxon>Tylenchomorpha</taxon>
        <taxon>Tylenchoidea</taxon>
        <taxon>Meloidogynidae</taxon>
        <taxon>Meloidogyninae</taxon>
        <taxon>Meloidogyne</taxon>
        <taxon>Meloidogyne incognita group</taxon>
    </lineage>
</organism>
<feature type="compositionally biased region" description="Basic and acidic residues" evidence="1">
    <location>
        <begin position="218"/>
        <end position="234"/>
    </location>
</feature>
<feature type="compositionally biased region" description="Polar residues" evidence="1">
    <location>
        <begin position="173"/>
        <end position="183"/>
    </location>
</feature>
<accession>A0A914KXW4</accession>
<dbReference type="AlphaFoldDB" id="A0A914KXW4"/>